<dbReference type="CDD" id="cd07987">
    <property type="entry name" value="LPLAT_MGAT-like"/>
    <property type="match status" value="1"/>
</dbReference>
<keyword evidence="5" id="KW-0732">Signal</keyword>
<dbReference type="Gene3D" id="3.40.50.1820">
    <property type="entry name" value="alpha/beta hydrolase"/>
    <property type="match status" value="1"/>
</dbReference>
<dbReference type="Proteomes" id="UP000694864">
    <property type="component" value="Chromosome 6"/>
</dbReference>
<dbReference type="GeneID" id="104790324"/>
<dbReference type="PANTHER" id="PTHR22753">
    <property type="entry name" value="TRANSMEMBRANE PROTEIN 68"/>
    <property type="match status" value="1"/>
</dbReference>
<feature type="chain" id="PRO_5045035942" evidence="5">
    <location>
        <begin position="19"/>
        <end position="743"/>
    </location>
</feature>
<dbReference type="InterPro" id="IPR029058">
    <property type="entry name" value="AB_hydrolase_fold"/>
</dbReference>
<keyword evidence="3" id="KW-0012">Acyltransferase</keyword>
<organism evidence="6 7">
    <name type="scientific">Camelina sativa</name>
    <name type="common">False flax</name>
    <name type="synonym">Myagrum sativum</name>
    <dbReference type="NCBI Taxonomy" id="90675"/>
    <lineage>
        <taxon>Eukaryota</taxon>
        <taxon>Viridiplantae</taxon>
        <taxon>Streptophyta</taxon>
        <taxon>Embryophyta</taxon>
        <taxon>Tracheophyta</taxon>
        <taxon>Spermatophyta</taxon>
        <taxon>Magnoliopsida</taxon>
        <taxon>eudicotyledons</taxon>
        <taxon>Gunneridae</taxon>
        <taxon>Pentapetalae</taxon>
        <taxon>rosids</taxon>
        <taxon>malvids</taxon>
        <taxon>Brassicales</taxon>
        <taxon>Brassicaceae</taxon>
        <taxon>Camelineae</taxon>
        <taxon>Camelina</taxon>
    </lineage>
</organism>
<feature type="signal peptide" evidence="5">
    <location>
        <begin position="1"/>
        <end position="18"/>
    </location>
</feature>
<sequence length="743" mass="82688">MAIAVLCSTLGLCSVSSSSNLLQQRTSSPKHRLTSVKSVTSTTPPSSRGVQRRRKNNDENGAMVEKVVENPYAKVEAARPDLRKSLSDFLEEARGFMGDGGGPPRWFSPLECGAHAPGSPLLLFIPDLVKLIEKIVKSEYHRFQNRPIYLVGESIGACLALDVAARNPNIDLSLILVNPGTKLSVSTHVNNFISQPLSEMLNALPDGIPKLLEDIFNVKQGDPLTGMLDALSNNFSGQQMGGVSGGMLRDILAVSTNLPVTTHVNNFISQPLSGMLNVLPDGIPTLLEDIFSVKQGDPLTGMLEALSTEFFSQPMGGVGGGMLRDILAVSTNLPTLGRMLPKDTLLWKLEMLKSAIASVNSHIYSVRAETLILLSGRDQWLLNEKDIDIYSRTLPKCIVRKLDENGQFPLLEDGVNLATIIKCTSFYRRGKSHDHITDYIMPTTYELKQQVDDDRLVVASTSPVMLSTLEDGTIVRSLEGLPSEGPVLYVGYLMLLGFDWVPRVTQIMKERNIHLRGLAHPMFFINPQDSIVDMKMFDKYKMMGGVPVSNFSIYKLLRVKAHVLLYPGGVREALHRKGEEYKLFWPERSEFVRVASKFGAKIVPFGVVGVDDICEIVLDSNDQRKIPILKDFMEMATNIAGNIREGDESELGNQDIYLPAILPKVPGRFYYYFGKPIETAGKEKELKDKEKAHELYLQVKSEVEQCVAYLKMKRESDPYRHLLPRMLYQATHGWSSEIPTFDL</sequence>
<dbReference type="SUPFAM" id="SSF53474">
    <property type="entry name" value="alpha/beta-Hydrolases"/>
    <property type="match status" value="1"/>
</dbReference>
<evidence type="ECO:0000256" key="4">
    <source>
        <dbReference type="SAM" id="MobiDB-lite"/>
    </source>
</evidence>
<dbReference type="PANTHER" id="PTHR22753:SF43">
    <property type="entry name" value="ESTERASE_LIPASE_THIOESTERASE FAMILY PROTEIN-RELATED"/>
    <property type="match status" value="1"/>
</dbReference>
<evidence type="ECO:0000313" key="6">
    <source>
        <dbReference type="Proteomes" id="UP000694864"/>
    </source>
</evidence>
<reference evidence="6" key="1">
    <citation type="journal article" date="2014" name="Nat. Commun.">
        <title>The emerging biofuel crop Camelina sativa retains a highly undifferentiated hexaploid genome structure.</title>
        <authorList>
            <person name="Kagale S."/>
            <person name="Koh C."/>
            <person name="Nixon J."/>
            <person name="Bollina V."/>
            <person name="Clarke W.E."/>
            <person name="Tuteja R."/>
            <person name="Spillane C."/>
            <person name="Robinson S.J."/>
            <person name="Links M.G."/>
            <person name="Clarke C."/>
            <person name="Higgins E.E."/>
            <person name="Huebert T."/>
            <person name="Sharpe A.G."/>
            <person name="Parkin I.A."/>
        </authorList>
    </citation>
    <scope>NUCLEOTIDE SEQUENCE [LARGE SCALE GENOMIC DNA]</scope>
    <source>
        <strain evidence="6">cv. DH55</strain>
    </source>
</reference>
<evidence type="ECO:0000256" key="1">
    <source>
        <dbReference type="ARBA" id="ARBA00005420"/>
    </source>
</evidence>
<evidence type="ECO:0000256" key="5">
    <source>
        <dbReference type="SAM" id="SignalP"/>
    </source>
</evidence>
<name>A0ABM1RS28_CAMSA</name>
<evidence type="ECO:0000256" key="2">
    <source>
        <dbReference type="ARBA" id="ARBA00022679"/>
    </source>
</evidence>
<feature type="region of interest" description="Disordered" evidence="4">
    <location>
        <begin position="18"/>
        <end position="62"/>
    </location>
</feature>
<evidence type="ECO:0000256" key="3">
    <source>
        <dbReference type="ARBA" id="ARBA00023315"/>
    </source>
</evidence>
<gene>
    <name evidence="7" type="primary">LOC104790324</name>
</gene>
<evidence type="ECO:0000313" key="7">
    <source>
        <dbReference type="RefSeq" id="XP_019101816.1"/>
    </source>
</evidence>
<dbReference type="Pfam" id="PF03982">
    <property type="entry name" value="DAGAT"/>
    <property type="match status" value="1"/>
</dbReference>
<keyword evidence="6" id="KW-1185">Reference proteome</keyword>
<comment type="similarity">
    <text evidence="1">Belongs to the diacylglycerol acyltransferase family.</text>
</comment>
<keyword evidence="2" id="KW-0808">Transferase</keyword>
<dbReference type="RefSeq" id="XP_019101816.1">
    <property type="nucleotide sequence ID" value="XM_019246271.1"/>
</dbReference>
<protein>
    <submittedName>
        <fullName evidence="7">Acyltransferase-like protein At3g26840, chloroplastic</fullName>
    </submittedName>
</protein>
<accession>A0ABM1RS28</accession>
<feature type="compositionally biased region" description="Low complexity" evidence="4">
    <location>
        <begin position="35"/>
        <end position="47"/>
    </location>
</feature>
<dbReference type="InterPro" id="IPR007130">
    <property type="entry name" value="DAGAT"/>
</dbReference>
<reference evidence="7" key="2">
    <citation type="submission" date="2025-08" db="UniProtKB">
        <authorList>
            <consortium name="RefSeq"/>
        </authorList>
    </citation>
    <scope>IDENTIFICATION</scope>
    <source>
        <tissue evidence="7">Leaf</tissue>
    </source>
</reference>
<proteinExistence type="inferred from homology"/>